<dbReference type="PANTHER" id="PTHR47723:SF19">
    <property type="entry name" value="POLYNUCLEOTIDYL TRANSFERASE, RIBONUCLEASE H-LIKE SUPERFAMILY PROTEIN"/>
    <property type="match status" value="1"/>
</dbReference>
<feature type="domain" description="RNase H type-1" evidence="1">
    <location>
        <begin position="22"/>
        <end position="95"/>
    </location>
</feature>
<accession>A0A0A9D892</accession>
<dbReference type="PANTHER" id="PTHR47723">
    <property type="entry name" value="OS05G0353850 PROTEIN"/>
    <property type="match status" value="1"/>
</dbReference>
<sequence length="103" mass="11370">MYFTRVQQSITTRRYLTIITVTKGVQTAIEMSMLNIVLETDVLLIKSALEGNAYNLSVTGNQIWELKQLVASNFQSCNISFCPRSCNKVAHTLAAVGSIGLDI</sequence>
<name>A0A0A9D892_ARUDO</name>
<reference evidence="2" key="2">
    <citation type="journal article" date="2015" name="Data Brief">
        <title>Shoot transcriptome of the giant reed, Arundo donax.</title>
        <authorList>
            <person name="Barrero R.A."/>
            <person name="Guerrero F.D."/>
            <person name="Moolhuijzen P."/>
            <person name="Goolsby J.A."/>
            <person name="Tidwell J."/>
            <person name="Bellgard S.E."/>
            <person name="Bellgard M.I."/>
        </authorList>
    </citation>
    <scope>NUCLEOTIDE SEQUENCE</scope>
    <source>
        <tissue evidence="2">Shoot tissue taken approximately 20 cm above the soil surface</tissue>
    </source>
</reference>
<proteinExistence type="predicted"/>
<organism evidence="2">
    <name type="scientific">Arundo donax</name>
    <name type="common">Giant reed</name>
    <name type="synonym">Donax arundinaceus</name>
    <dbReference type="NCBI Taxonomy" id="35708"/>
    <lineage>
        <taxon>Eukaryota</taxon>
        <taxon>Viridiplantae</taxon>
        <taxon>Streptophyta</taxon>
        <taxon>Embryophyta</taxon>
        <taxon>Tracheophyta</taxon>
        <taxon>Spermatophyta</taxon>
        <taxon>Magnoliopsida</taxon>
        <taxon>Liliopsida</taxon>
        <taxon>Poales</taxon>
        <taxon>Poaceae</taxon>
        <taxon>PACMAD clade</taxon>
        <taxon>Arundinoideae</taxon>
        <taxon>Arundineae</taxon>
        <taxon>Arundo</taxon>
    </lineage>
</organism>
<reference evidence="2" key="1">
    <citation type="submission" date="2014-09" db="EMBL/GenBank/DDBJ databases">
        <authorList>
            <person name="Magalhaes I.L.F."/>
            <person name="Oliveira U."/>
            <person name="Santos F.R."/>
            <person name="Vidigal T.H.D.A."/>
            <person name="Brescovit A.D."/>
            <person name="Santos A.J."/>
        </authorList>
    </citation>
    <scope>NUCLEOTIDE SEQUENCE</scope>
    <source>
        <tissue evidence="2">Shoot tissue taken approximately 20 cm above the soil surface</tissue>
    </source>
</reference>
<evidence type="ECO:0000313" key="2">
    <source>
        <dbReference type="EMBL" id="JAD81880.1"/>
    </source>
</evidence>
<dbReference type="GO" id="GO:0003676">
    <property type="term" value="F:nucleic acid binding"/>
    <property type="evidence" value="ECO:0007669"/>
    <property type="project" value="InterPro"/>
</dbReference>
<dbReference type="InterPro" id="IPR044730">
    <property type="entry name" value="RNase_H-like_dom_plant"/>
</dbReference>
<dbReference type="AlphaFoldDB" id="A0A0A9D892"/>
<dbReference type="GO" id="GO:0004523">
    <property type="term" value="F:RNA-DNA hybrid ribonuclease activity"/>
    <property type="evidence" value="ECO:0007669"/>
    <property type="project" value="InterPro"/>
</dbReference>
<dbReference type="Gene3D" id="3.30.420.10">
    <property type="entry name" value="Ribonuclease H-like superfamily/Ribonuclease H"/>
    <property type="match status" value="1"/>
</dbReference>
<dbReference type="InterPro" id="IPR053151">
    <property type="entry name" value="RNase_H-like"/>
</dbReference>
<dbReference type="Pfam" id="PF13456">
    <property type="entry name" value="RVT_3"/>
    <property type="match status" value="1"/>
</dbReference>
<dbReference type="CDD" id="cd06222">
    <property type="entry name" value="RNase_H_like"/>
    <property type="match status" value="1"/>
</dbReference>
<evidence type="ECO:0000259" key="1">
    <source>
        <dbReference type="Pfam" id="PF13456"/>
    </source>
</evidence>
<dbReference type="InterPro" id="IPR002156">
    <property type="entry name" value="RNaseH_domain"/>
</dbReference>
<dbReference type="EMBL" id="GBRH01216015">
    <property type="protein sequence ID" value="JAD81880.1"/>
    <property type="molecule type" value="Transcribed_RNA"/>
</dbReference>
<protein>
    <recommendedName>
        <fullName evidence="1">RNase H type-1 domain-containing protein</fullName>
    </recommendedName>
</protein>
<dbReference type="InterPro" id="IPR036397">
    <property type="entry name" value="RNaseH_sf"/>
</dbReference>